<protein>
    <submittedName>
        <fullName evidence="1">Uncharacterized protein</fullName>
    </submittedName>
</protein>
<name>A0A3B0ZQQ1_9ZZZZ</name>
<evidence type="ECO:0000313" key="1">
    <source>
        <dbReference type="EMBL" id="VAW95885.1"/>
    </source>
</evidence>
<gene>
    <name evidence="1" type="ORF">MNBD_GAMMA21-1571</name>
</gene>
<reference evidence="1" key="1">
    <citation type="submission" date="2018-06" db="EMBL/GenBank/DDBJ databases">
        <authorList>
            <person name="Zhirakovskaya E."/>
        </authorList>
    </citation>
    <scope>NUCLEOTIDE SEQUENCE</scope>
</reference>
<sequence length="227" mass="25411">MKKILLASILCFFSLNAVAATSYNLGGPTTRYTYDNEVYYVDYSNATSYNNNTGVTTYDPVYYVRDFYNPNLNGNLYFWQISNFFAFQSITGSVNTQETFNVKLFMKDGGNLIVDYTMNILPIADLYQLLDVPSFNMSTYNGSVSFVISAYDRATAQIVPRDEITVSPATSGPYAASNGTITPVPGFNDVFTYTVNPGFSGWETLLIFSRDRAGKRGYNFFNIFVSP</sequence>
<organism evidence="1">
    <name type="scientific">hydrothermal vent metagenome</name>
    <dbReference type="NCBI Taxonomy" id="652676"/>
    <lineage>
        <taxon>unclassified sequences</taxon>
        <taxon>metagenomes</taxon>
        <taxon>ecological metagenomes</taxon>
    </lineage>
</organism>
<accession>A0A3B0ZQQ1</accession>
<dbReference type="AlphaFoldDB" id="A0A3B0ZQQ1"/>
<dbReference type="EMBL" id="UOFR01000034">
    <property type="protein sequence ID" value="VAW95885.1"/>
    <property type="molecule type" value="Genomic_DNA"/>
</dbReference>
<proteinExistence type="predicted"/>